<dbReference type="AlphaFoldDB" id="A0AAJ1R9W4"/>
<dbReference type="GO" id="GO:0005886">
    <property type="term" value="C:plasma membrane"/>
    <property type="evidence" value="ECO:0007669"/>
    <property type="project" value="UniProtKB-SubCell"/>
</dbReference>
<reference evidence="10" key="3">
    <citation type="submission" date="2020-01" db="EMBL/GenBank/DDBJ databases">
        <authorList>
            <person name="Cousin F.J."/>
            <person name="Le Guellec R."/>
            <person name="Cretenet M."/>
        </authorList>
    </citation>
    <scope>NUCLEOTIDE SEQUENCE</scope>
    <source>
        <strain evidence="10">UCMA 15228</strain>
    </source>
</reference>
<evidence type="ECO:0000313" key="12">
    <source>
        <dbReference type="Proteomes" id="UP001167919"/>
    </source>
</evidence>
<dbReference type="PANTHER" id="PTHR16119">
    <property type="entry name" value="TRANSMEMBRANE PROTEIN 144"/>
    <property type="match status" value="1"/>
</dbReference>
<dbReference type="GO" id="GO:0015144">
    <property type="term" value="F:carbohydrate transmembrane transporter activity"/>
    <property type="evidence" value="ECO:0007669"/>
    <property type="project" value="InterPro"/>
</dbReference>
<protein>
    <submittedName>
        <fullName evidence="9">Glucose transporter</fullName>
    </submittedName>
</protein>
<feature type="transmembrane region" description="Helical" evidence="8">
    <location>
        <begin position="119"/>
        <end position="138"/>
    </location>
</feature>
<dbReference type="Proteomes" id="UP001167919">
    <property type="component" value="Unassembled WGS sequence"/>
</dbReference>
<dbReference type="EMBL" id="SDWY01000003">
    <property type="protein sequence ID" value="MDN6900436.1"/>
    <property type="molecule type" value="Genomic_DNA"/>
</dbReference>
<proteinExistence type="inferred from homology"/>
<evidence type="ECO:0000256" key="1">
    <source>
        <dbReference type="ARBA" id="ARBA00004651"/>
    </source>
</evidence>
<reference evidence="10 11" key="1">
    <citation type="journal article" date="2019" name="Syst. Appl. Microbiol.">
        <title>Oenococcus sicerae sp. nov., isolated from French cider.</title>
        <authorList>
            <person name="Cousin F.J."/>
            <person name="Le Guellec R."/>
            <person name="Chagnot C."/>
            <person name="Goux D."/>
            <person name="Dalmasso M."/>
            <person name="Laplace J.M."/>
            <person name="Cretenet M."/>
        </authorList>
    </citation>
    <scope>NUCLEOTIDE SEQUENCE [LARGE SCALE GENOMIC DNA]</scope>
    <source>
        <strain evidence="10 11">UCMA 15228</strain>
    </source>
</reference>
<dbReference type="Proteomes" id="UP000286907">
    <property type="component" value="Chromosome"/>
</dbReference>
<evidence type="ECO:0000313" key="11">
    <source>
        <dbReference type="Proteomes" id="UP000286907"/>
    </source>
</evidence>
<feature type="transmembrane region" description="Helical" evidence="8">
    <location>
        <begin position="198"/>
        <end position="222"/>
    </location>
</feature>
<feature type="transmembrane region" description="Helical" evidence="8">
    <location>
        <begin position="27"/>
        <end position="49"/>
    </location>
</feature>
<dbReference type="InterPro" id="IPR037185">
    <property type="entry name" value="EmrE-like"/>
</dbReference>
<keyword evidence="6 8" id="KW-1133">Transmembrane helix</keyword>
<feature type="transmembrane region" description="Helical" evidence="8">
    <location>
        <begin position="234"/>
        <end position="254"/>
    </location>
</feature>
<keyword evidence="3" id="KW-0813">Transport</keyword>
<comment type="similarity">
    <text evidence="2">Belongs to the GRP transporter (TC 2.A.7.5) family.</text>
</comment>
<evidence type="ECO:0000256" key="4">
    <source>
        <dbReference type="ARBA" id="ARBA00022597"/>
    </source>
</evidence>
<reference evidence="9" key="2">
    <citation type="submission" date="2019-01" db="EMBL/GenBank/DDBJ databases">
        <title>Oenococcus sicerae UCMA17102.</title>
        <authorList>
            <person name="Cousin F.J."/>
            <person name="Le Guellec R."/>
            <person name="Cretenet M."/>
        </authorList>
    </citation>
    <scope>NUCLEOTIDE SEQUENCE</scope>
    <source>
        <strain evidence="9">UCMA17102</strain>
    </source>
</reference>
<gene>
    <name evidence="10" type="ORF">DLJ48_02905</name>
    <name evidence="9" type="ORF">EVC35_05380</name>
</gene>
<dbReference type="PANTHER" id="PTHR16119:SF17">
    <property type="entry name" value="TRANSMEMBRANE PROTEIN 144"/>
    <property type="match status" value="1"/>
</dbReference>
<dbReference type="SUPFAM" id="SSF103481">
    <property type="entry name" value="Multidrug resistance efflux transporter EmrE"/>
    <property type="match status" value="2"/>
</dbReference>
<keyword evidence="4 9" id="KW-0762">Sugar transport</keyword>
<accession>A0AAJ1R9W4</accession>
<dbReference type="InterPro" id="IPR010651">
    <property type="entry name" value="Sugar_transport"/>
</dbReference>
<evidence type="ECO:0000256" key="5">
    <source>
        <dbReference type="ARBA" id="ARBA00022692"/>
    </source>
</evidence>
<keyword evidence="11" id="KW-1185">Reference proteome</keyword>
<evidence type="ECO:0000256" key="3">
    <source>
        <dbReference type="ARBA" id="ARBA00022448"/>
    </source>
</evidence>
<sequence>MGILIALIPALTWGSVGLINTKMGGSAAQQTLGMTFGALIFGLSTMLFYVIPSGIQVSPRIWTVGLLSGLFWAIGTAGQFVAYKDMGVSSAFPISTAGQIITNALMAAAVLGDWKTAKMWLFGAIAVTLVTVGALLTASRSKLTKSTSSERPAAYSHGLIALALSTIGFMLYFVFPNLMFKIGFISQAVHDANNGVSYMTAIIGPQAIGQVIGAFLIVLFVFHESSRMFEKYTWKNILTGLNWGIGNLFMFISAANPSIGQATATTLSQMGVIVGTFGGIYLLHEKKTSDQMVKIIIGSLLVVVGGVLISNLSQI</sequence>
<dbReference type="RefSeq" id="WP_128685747.1">
    <property type="nucleotide sequence ID" value="NZ_CP029684.2"/>
</dbReference>
<evidence type="ECO:0000313" key="10">
    <source>
        <dbReference type="EMBL" id="QAS69544.1"/>
    </source>
</evidence>
<feature type="transmembrane region" description="Helical" evidence="8">
    <location>
        <begin position="159"/>
        <end position="178"/>
    </location>
</feature>
<comment type="subcellular location">
    <subcellularLocation>
        <location evidence="1">Cell membrane</location>
        <topology evidence="1">Multi-pass membrane protein</topology>
    </subcellularLocation>
</comment>
<evidence type="ECO:0000256" key="8">
    <source>
        <dbReference type="SAM" id="Phobius"/>
    </source>
</evidence>
<keyword evidence="7 8" id="KW-0472">Membrane</keyword>
<organism evidence="9 12">
    <name type="scientific">Oenococcus sicerae</name>
    <dbReference type="NCBI Taxonomy" id="2203724"/>
    <lineage>
        <taxon>Bacteria</taxon>
        <taxon>Bacillati</taxon>
        <taxon>Bacillota</taxon>
        <taxon>Bacilli</taxon>
        <taxon>Lactobacillales</taxon>
        <taxon>Lactobacillaceae</taxon>
        <taxon>Oenococcus</taxon>
    </lineage>
</organism>
<dbReference type="EMBL" id="CP029684">
    <property type="protein sequence ID" value="QAS69544.1"/>
    <property type="molecule type" value="Genomic_DNA"/>
</dbReference>
<evidence type="ECO:0000313" key="9">
    <source>
        <dbReference type="EMBL" id="MDN6900436.1"/>
    </source>
</evidence>
<evidence type="ECO:0000256" key="2">
    <source>
        <dbReference type="ARBA" id="ARBA00006117"/>
    </source>
</evidence>
<feature type="transmembrane region" description="Helical" evidence="8">
    <location>
        <begin position="61"/>
        <end position="83"/>
    </location>
</feature>
<feature type="transmembrane region" description="Helical" evidence="8">
    <location>
        <begin position="266"/>
        <end position="283"/>
    </location>
</feature>
<evidence type="ECO:0000256" key="7">
    <source>
        <dbReference type="ARBA" id="ARBA00023136"/>
    </source>
</evidence>
<keyword evidence="5 8" id="KW-0812">Transmembrane</keyword>
<feature type="transmembrane region" description="Helical" evidence="8">
    <location>
        <begin position="295"/>
        <end position="313"/>
    </location>
</feature>
<evidence type="ECO:0000256" key="6">
    <source>
        <dbReference type="ARBA" id="ARBA00022989"/>
    </source>
</evidence>
<dbReference type="Pfam" id="PF06800">
    <property type="entry name" value="Sugar_transport"/>
    <property type="match status" value="1"/>
</dbReference>
<name>A0AAJ1R9W4_9LACO</name>
<dbReference type="CDD" id="cd23110">
    <property type="entry name" value="GRP"/>
    <property type="match status" value="1"/>
</dbReference>